<dbReference type="AlphaFoldDB" id="A0A8J7W3J0"/>
<evidence type="ECO:0000313" key="2">
    <source>
        <dbReference type="Proteomes" id="UP000675664"/>
    </source>
</evidence>
<proteinExistence type="predicted"/>
<organism evidence="1 2">
    <name type="scientific">Sinanaerobacter chloroacetimidivorans</name>
    <dbReference type="NCBI Taxonomy" id="2818044"/>
    <lineage>
        <taxon>Bacteria</taxon>
        <taxon>Bacillati</taxon>
        <taxon>Bacillota</taxon>
        <taxon>Clostridia</taxon>
        <taxon>Peptostreptococcales</taxon>
        <taxon>Anaerovoracaceae</taxon>
        <taxon>Sinanaerobacter</taxon>
    </lineage>
</organism>
<dbReference type="EMBL" id="JAGSND010000016">
    <property type="protein sequence ID" value="MBR0599721.1"/>
    <property type="molecule type" value="Genomic_DNA"/>
</dbReference>
<protein>
    <submittedName>
        <fullName evidence="1">Uncharacterized protein</fullName>
    </submittedName>
</protein>
<dbReference type="Proteomes" id="UP000675664">
    <property type="component" value="Unassembled WGS sequence"/>
</dbReference>
<accession>A0A8J7W3J0</accession>
<name>A0A8J7W3J0_9FIRM</name>
<evidence type="ECO:0000313" key="1">
    <source>
        <dbReference type="EMBL" id="MBR0599721.1"/>
    </source>
</evidence>
<keyword evidence="2" id="KW-1185">Reference proteome</keyword>
<reference evidence="1" key="1">
    <citation type="submission" date="2021-04" db="EMBL/GenBank/DDBJ databases">
        <title>Sinoanaerobacter chloroacetimidivorans sp. nov., an obligate anaerobic bacterium isolated from anaerobic sludge.</title>
        <authorList>
            <person name="Bao Y."/>
        </authorList>
    </citation>
    <scope>NUCLEOTIDE SEQUENCE</scope>
    <source>
        <strain evidence="1">BAD-6</strain>
    </source>
</reference>
<dbReference type="RefSeq" id="WP_014314990.1">
    <property type="nucleotide sequence ID" value="NZ_JAGSND010000016.1"/>
</dbReference>
<sequence length="94" mass="10686">MKEPITLEQFVQEHPHDMIQIMSPGGYVTISPNLPLTELSAHAGVRGTEIPIPWEELKDQIVENCNYNEIDGNWYLLTGEPSQDYPVQAPEMHL</sequence>
<reference evidence="1" key="2">
    <citation type="submission" date="2021-04" db="EMBL/GenBank/DDBJ databases">
        <authorList>
            <person name="Liu J."/>
        </authorList>
    </citation>
    <scope>NUCLEOTIDE SEQUENCE</scope>
    <source>
        <strain evidence="1">BAD-6</strain>
    </source>
</reference>
<gene>
    <name evidence="1" type="ORF">KCX82_17695</name>
</gene>
<comment type="caution">
    <text evidence="1">The sequence shown here is derived from an EMBL/GenBank/DDBJ whole genome shotgun (WGS) entry which is preliminary data.</text>
</comment>